<sequence>MLNIGQYLHKLLLVHQEVGVPGIGIFKSERVPARFDEIKGTFLPPSNRYSFIQHEPVDHYLVNYISKTAGLNLEDANEALEKATVSLVTEIGNKGEIKIDEIGYLKEQEGAYVLVPFAPDSFWGLQPVKELISTPSTTSESEVVINADELTAEKGVAIQAEETQEAQNTFEEKSNNGKIWGWSIAALLLIAVSSFWWYTKNQSKTSVQSLPIAQHDGKETKPLIATDTVAIQNDTIKKVIDTVPAKKKPLIQKASKTLPYSIVLGSFKTMDLAIKQAEYFRTIGIDAFVLESNMPYNRKKICYGLYATKEEAKKQLEKVRNDINPEAYIFP</sequence>
<dbReference type="Pfam" id="PF18174">
    <property type="entry name" value="HU-CCDC81_bac_1"/>
    <property type="match status" value="1"/>
</dbReference>
<dbReference type="STRING" id="407022.SAMN05661044_03767"/>
<evidence type="ECO:0000313" key="3">
    <source>
        <dbReference type="EMBL" id="SEL92844.1"/>
    </source>
</evidence>
<dbReference type="OrthoDB" id="653949at2"/>
<dbReference type="InterPro" id="IPR036680">
    <property type="entry name" value="SPOR-like_sf"/>
</dbReference>
<feature type="domain" description="SPOR" evidence="2">
    <location>
        <begin position="254"/>
        <end position="331"/>
    </location>
</feature>
<keyword evidence="1" id="KW-0472">Membrane</keyword>
<proteinExistence type="predicted"/>
<dbReference type="InterPro" id="IPR040495">
    <property type="entry name" value="HU-CCDC81_bac_1"/>
</dbReference>
<dbReference type="RefSeq" id="WP_093327315.1">
    <property type="nucleotide sequence ID" value="NZ_FOAF01000005.1"/>
</dbReference>
<evidence type="ECO:0000256" key="1">
    <source>
        <dbReference type="SAM" id="Phobius"/>
    </source>
</evidence>
<feature type="transmembrane region" description="Helical" evidence="1">
    <location>
        <begin position="179"/>
        <end position="198"/>
    </location>
</feature>
<evidence type="ECO:0000259" key="2">
    <source>
        <dbReference type="PROSITE" id="PS51724"/>
    </source>
</evidence>
<keyword evidence="4" id="KW-1185">Reference proteome</keyword>
<dbReference type="GO" id="GO:0042834">
    <property type="term" value="F:peptidoglycan binding"/>
    <property type="evidence" value="ECO:0007669"/>
    <property type="project" value="InterPro"/>
</dbReference>
<reference evidence="4" key="1">
    <citation type="submission" date="2016-10" db="EMBL/GenBank/DDBJ databases">
        <authorList>
            <person name="Varghese N."/>
            <person name="Submissions S."/>
        </authorList>
    </citation>
    <scope>NUCLEOTIDE SEQUENCE [LARGE SCALE GENOMIC DNA]</scope>
    <source>
        <strain evidence="4">DSM 18733</strain>
    </source>
</reference>
<accession>A0A1H7U7V1</accession>
<gene>
    <name evidence="3" type="ORF">SAMN05661044_03767</name>
</gene>
<organism evidence="3 4">
    <name type="scientific">Olivibacter domesticus</name>
    <name type="common">Pseudosphingobacterium domesticum</name>
    <dbReference type="NCBI Taxonomy" id="407022"/>
    <lineage>
        <taxon>Bacteria</taxon>
        <taxon>Pseudomonadati</taxon>
        <taxon>Bacteroidota</taxon>
        <taxon>Sphingobacteriia</taxon>
        <taxon>Sphingobacteriales</taxon>
        <taxon>Sphingobacteriaceae</taxon>
        <taxon>Olivibacter</taxon>
    </lineage>
</organism>
<dbReference type="AlphaFoldDB" id="A0A1H7U7V1"/>
<dbReference type="Proteomes" id="UP000199421">
    <property type="component" value="Unassembled WGS sequence"/>
</dbReference>
<evidence type="ECO:0000313" key="4">
    <source>
        <dbReference type="Proteomes" id="UP000199421"/>
    </source>
</evidence>
<dbReference type="SUPFAM" id="SSF110997">
    <property type="entry name" value="Sporulation related repeat"/>
    <property type="match status" value="1"/>
</dbReference>
<keyword evidence="1" id="KW-0812">Transmembrane</keyword>
<dbReference type="InterPro" id="IPR007730">
    <property type="entry name" value="SPOR-like_dom"/>
</dbReference>
<keyword evidence="1" id="KW-1133">Transmembrane helix</keyword>
<dbReference type="EMBL" id="FOAF01000005">
    <property type="protein sequence ID" value="SEL92844.1"/>
    <property type="molecule type" value="Genomic_DNA"/>
</dbReference>
<dbReference type="PROSITE" id="PS51724">
    <property type="entry name" value="SPOR"/>
    <property type="match status" value="1"/>
</dbReference>
<name>A0A1H7U7V1_OLID1</name>
<protein>
    <recommendedName>
        <fullName evidence="2">SPOR domain-containing protein</fullName>
    </recommendedName>
</protein>
<dbReference type="Gene3D" id="3.30.70.1070">
    <property type="entry name" value="Sporulation related repeat"/>
    <property type="match status" value="1"/>
</dbReference>